<keyword evidence="4" id="KW-1185">Reference proteome</keyword>
<reference evidence="3 4" key="1">
    <citation type="journal article" date="2014" name="Int. J. Syst. Evol. Microbiol.">
        <title>Solimonas terrae sp. nov., isolated from soil.</title>
        <authorList>
            <person name="Kim S.J."/>
            <person name="Moon J.Y."/>
            <person name="Weon H.Y."/>
            <person name="Ahn J.H."/>
            <person name="Chen W.M."/>
            <person name="Kwon S.W."/>
        </authorList>
    </citation>
    <scope>NUCLEOTIDE SEQUENCE [LARGE SCALE GENOMIC DNA]</scope>
    <source>
        <strain evidence="3 4">KIS83-12</strain>
    </source>
</reference>
<organism evidence="3 4">
    <name type="scientific">Solimonas terrae</name>
    <dbReference type="NCBI Taxonomy" id="1396819"/>
    <lineage>
        <taxon>Bacteria</taxon>
        <taxon>Pseudomonadati</taxon>
        <taxon>Pseudomonadota</taxon>
        <taxon>Gammaproteobacteria</taxon>
        <taxon>Nevskiales</taxon>
        <taxon>Nevskiaceae</taxon>
        <taxon>Solimonas</taxon>
    </lineage>
</organism>
<comment type="caution">
    <text evidence="3">The sequence shown here is derived from an EMBL/GenBank/DDBJ whole genome shotgun (WGS) entry which is preliminary data.</text>
</comment>
<gene>
    <name evidence="3" type="ORF">G7Y85_13365</name>
</gene>
<dbReference type="Proteomes" id="UP000472676">
    <property type="component" value="Unassembled WGS sequence"/>
</dbReference>
<evidence type="ECO:0000313" key="3">
    <source>
        <dbReference type="EMBL" id="NGY05757.1"/>
    </source>
</evidence>
<dbReference type="EMBL" id="JAAMOW010000006">
    <property type="protein sequence ID" value="NGY05757.1"/>
    <property type="molecule type" value="Genomic_DNA"/>
</dbReference>
<sequence length="771" mass="85639">MFGKAPSLSKDPASGRQPASSNAAEPAPPRPSAAHRALASFAEEKALRSAIEARDVQAIAGLVVAGTSTTLRQAAANAIDDPDVLRQLIRDVRGGNDKHVYKILTNKRDVLLEQARKLEQLQAEIDRAANALERHSQRTYDATYSPRLERFERDWNAVAAAADPELREKARLWIANSRETVAEHERQLATQAAHERAAAEAAAEARRLREEQAQVSAAAATEQARILEEQKRALSEARQTEQQAARQIGDLIRKAHAALSDGSTTRAADVRRAIDEKLAEAPPLPAGLSSRIQQIDKQLDELKDWKSFSVAPKRTELIAEMESLIDAPFEPQALADRIKRLKDDWRRLNKGAGGPLDPAHEADSQRFQRAAQKAYQPCSEYFAAQALVREENLQRRDAVLARLTAFEAGTDFEQADWQSVIKVLRDAKQEWHQCSPVDRLAGRQQHEGFMAVCASLQGRLDAEYARNLKRKESLIEQARALLANDDDRKATDGVKTLQQQWRTAGLVPHKVDQRLWGEFRQHCDAVFRKRQQAFAACASEQENNRTQALALCEQIEKIAALEGAELLASTAALNELRSAFDALGEFPRAESRELRNRLDRGVERCKAAVARQHARDAEHAWSELFEAAGHVRAYTLAVTRHLDAAQLDRLKAAAESHMATVQQWPKGGLEALQQALAGAPCADLAANETALKTLCIRAEIQTDMPTPPEDQALRREYQLQRLVQNMGQGRQADAAPWDSMAIEWAGVGPVDEAAYAPLLQRFRRCRERAGS</sequence>
<feature type="coiled-coil region" evidence="1">
    <location>
        <begin position="101"/>
        <end position="138"/>
    </location>
</feature>
<evidence type="ECO:0000313" key="4">
    <source>
        <dbReference type="Proteomes" id="UP000472676"/>
    </source>
</evidence>
<accession>A0A6M2BUZ1</accession>
<feature type="coiled-coil region" evidence="1">
    <location>
        <begin position="191"/>
        <end position="247"/>
    </location>
</feature>
<dbReference type="Pfam" id="PF03993">
    <property type="entry name" value="DUF349"/>
    <property type="match status" value="3"/>
</dbReference>
<feature type="region of interest" description="Disordered" evidence="2">
    <location>
        <begin position="1"/>
        <end position="36"/>
    </location>
</feature>
<evidence type="ECO:0000256" key="1">
    <source>
        <dbReference type="SAM" id="Coils"/>
    </source>
</evidence>
<dbReference type="InterPro" id="IPR007139">
    <property type="entry name" value="DUF349"/>
</dbReference>
<evidence type="ECO:0000256" key="2">
    <source>
        <dbReference type="SAM" id="MobiDB-lite"/>
    </source>
</evidence>
<name>A0A6M2BUZ1_9GAMM</name>
<keyword evidence="1" id="KW-0175">Coiled coil</keyword>
<protein>
    <submittedName>
        <fullName evidence="3">DUF349 domain-containing protein</fullName>
    </submittedName>
</protein>
<proteinExistence type="predicted"/>
<dbReference type="RefSeq" id="WP_166257861.1">
    <property type="nucleotide sequence ID" value="NZ_JAAMOW010000006.1"/>
</dbReference>
<dbReference type="AlphaFoldDB" id="A0A6M2BUZ1"/>